<evidence type="ECO:0000313" key="4">
    <source>
        <dbReference type="Proteomes" id="UP001212997"/>
    </source>
</evidence>
<dbReference type="Gene3D" id="3.40.50.1000">
    <property type="entry name" value="HAD superfamily/HAD-like"/>
    <property type="match status" value="1"/>
</dbReference>
<dbReference type="GO" id="GO:0019120">
    <property type="term" value="F:hydrolase activity, acting on acid halide bonds, in C-halide compounds"/>
    <property type="evidence" value="ECO:0007669"/>
    <property type="project" value="InterPro"/>
</dbReference>
<dbReference type="EMBL" id="JANAWD010000096">
    <property type="protein sequence ID" value="KAJ3487284.1"/>
    <property type="molecule type" value="Genomic_DNA"/>
</dbReference>
<keyword evidence="2" id="KW-0378">Hydrolase</keyword>
<evidence type="ECO:0000256" key="2">
    <source>
        <dbReference type="ARBA" id="ARBA00022801"/>
    </source>
</evidence>
<sequence>MASEFRQEKIALAAFDVYGTLLDTSSITEAIQKHLGVIPDVASKISGSWRKHQLEYTWRLNSMGYYESFDVVTKKSLFNATAEHGIRIDETMAASLLEAYHRLDPFGDTLPALQGLAELPHVKVIIFSNGTQKMVTTALQSTGTSLSSLPDGMYFADSVSRYKPAPEIYHGLVSYLNNSTHDIYQPSNVWLVSGNPFDVTGARSAGLSAFWIDRSGTGWLDRISPDGHDLTPNKVIKDLREITDFLTPRETE</sequence>
<comment type="similarity">
    <text evidence="1">Belongs to the HAD-like hydrolase superfamily. S-2-haloalkanoic acid dehalogenase family.</text>
</comment>
<dbReference type="NCBIfam" id="TIGR01428">
    <property type="entry name" value="HAD_type_II"/>
    <property type="match status" value="1"/>
</dbReference>
<reference evidence="3" key="1">
    <citation type="submission" date="2022-07" db="EMBL/GenBank/DDBJ databases">
        <title>Genome Sequence of Physisporinus lineatus.</title>
        <authorList>
            <person name="Buettner E."/>
        </authorList>
    </citation>
    <scope>NUCLEOTIDE SEQUENCE</scope>
    <source>
        <strain evidence="3">VT162</strain>
    </source>
</reference>
<dbReference type="AlphaFoldDB" id="A0AAD5V6E0"/>
<proteinExistence type="inferred from homology"/>
<dbReference type="SUPFAM" id="SSF56784">
    <property type="entry name" value="HAD-like"/>
    <property type="match status" value="1"/>
</dbReference>
<dbReference type="InterPro" id="IPR023198">
    <property type="entry name" value="PGP-like_dom2"/>
</dbReference>
<comment type="caution">
    <text evidence="3">The sequence shown here is derived from an EMBL/GenBank/DDBJ whole genome shotgun (WGS) entry which is preliminary data.</text>
</comment>
<protein>
    <recommendedName>
        <fullName evidence="5">Haloacid dehalogenase</fullName>
    </recommendedName>
</protein>
<dbReference type="PANTHER" id="PTHR43316:SF3">
    <property type="entry name" value="HALOACID DEHALOGENASE, TYPE II (AFU_ORTHOLOGUE AFUA_2G07750)-RELATED"/>
    <property type="match status" value="1"/>
</dbReference>
<dbReference type="InterPro" id="IPR023214">
    <property type="entry name" value="HAD_sf"/>
</dbReference>
<accession>A0AAD5V6E0</accession>
<evidence type="ECO:0000256" key="1">
    <source>
        <dbReference type="ARBA" id="ARBA00008106"/>
    </source>
</evidence>
<dbReference type="GO" id="GO:0016791">
    <property type="term" value="F:phosphatase activity"/>
    <property type="evidence" value="ECO:0007669"/>
    <property type="project" value="UniProtKB-ARBA"/>
</dbReference>
<name>A0AAD5V6E0_9APHY</name>
<dbReference type="InterPro" id="IPR036412">
    <property type="entry name" value="HAD-like_sf"/>
</dbReference>
<dbReference type="InterPro" id="IPR006328">
    <property type="entry name" value="2-HAD"/>
</dbReference>
<dbReference type="Pfam" id="PF00702">
    <property type="entry name" value="Hydrolase"/>
    <property type="match status" value="1"/>
</dbReference>
<dbReference type="Gene3D" id="1.10.150.240">
    <property type="entry name" value="Putative phosphatase, domain 2"/>
    <property type="match status" value="1"/>
</dbReference>
<keyword evidence="4" id="KW-1185">Reference proteome</keyword>
<dbReference type="SFLD" id="SFLDG01129">
    <property type="entry name" value="C1.5:_HAD__Beta-PGM__Phosphata"/>
    <property type="match status" value="1"/>
</dbReference>
<gene>
    <name evidence="3" type="ORF">NLI96_g3634</name>
</gene>
<dbReference type="Proteomes" id="UP001212997">
    <property type="component" value="Unassembled WGS sequence"/>
</dbReference>
<evidence type="ECO:0000313" key="3">
    <source>
        <dbReference type="EMBL" id="KAJ3487284.1"/>
    </source>
</evidence>
<dbReference type="NCBIfam" id="TIGR01493">
    <property type="entry name" value="HAD-SF-IA-v2"/>
    <property type="match status" value="1"/>
</dbReference>
<dbReference type="PRINTS" id="PR00413">
    <property type="entry name" value="HADHALOGNASE"/>
</dbReference>
<dbReference type="PANTHER" id="PTHR43316">
    <property type="entry name" value="HYDROLASE, HALOACID DELAHOGENASE-RELATED"/>
    <property type="match status" value="1"/>
</dbReference>
<dbReference type="InterPro" id="IPR006439">
    <property type="entry name" value="HAD-SF_hydro_IA"/>
</dbReference>
<organism evidence="3 4">
    <name type="scientific">Meripilus lineatus</name>
    <dbReference type="NCBI Taxonomy" id="2056292"/>
    <lineage>
        <taxon>Eukaryota</taxon>
        <taxon>Fungi</taxon>
        <taxon>Dikarya</taxon>
        <taxon>Basidiomycota</taxon>
        <taxon>Agaricomycotina</taxon>
        <taxon>Agaricomycetes</taxon>
        <taxon>Polyporales</taxon>
        <taxon>Meripilaceae</taxon>
        <taxon>Meripilus</taxon>
    </lineage>
</organism>
<dbReference type="InterPro" id="IPR051540">
    <property type="entry name" value="S-2-haloacid_dehalogenase"/>
</dbReference>
<dbReference type="SFLD" id="SFLDS00003">
    <property type="entry name" value="Haloacid_Dehalogenase"/>
    <property type="match status" value="1"/>
</dbReference>
<evidence type="ECO:0008006" key="5">
    <source>
        <dbReference type="Google" id="ProtNLM"/>
    </source>
</evidence>